<dbReference type="Gene3D" id="2.40.30.70">
    <property type="entry name" value="YaeB-like"/>
    <property type="match status" value="1"/>
</dbReference>
<dbReference type="InterPro" id="IPR036414">
    <property type="entry name" value="YaeB_N_sf"/>
</dbReference>
<keyword evidence="1" id="KW-0949">S-adenosyl-L-methionine</keyword>
<dbReference type="OrthoDB" id="9804309at2"/>
<dbReference type="STRING" id="1517416.IDAT_00140"/>
<evidence type="ECO:0000259" key="3">
    <source>
        <dbReference type="PROSITE" id="PS51668"/>
    </source>
</evidence>
<comment type="caution">
    <text evidence="4">The sequence shown here is derived from an EMBL/GenBank/DDBJ whole genome shotgun (WGS) entry which is preliminary data.</text>
</comment>
<dbReference type="Gene3D" id="3.30.2310.10">
    <property type="entry name" value="YaeB-like"/>
    <property type="match status" value="1"/>
</dbReference>
<protein>
    <recommendedName>
        <fullName evidence="3">TsaA-like domain-containing protein</fullName>
    </recommendedName>
</protein>
<dbReference type="CDD" id="cd09281">
    <property type="entry name" value="UPF0066"/>
    <property type="match status" value="1"/>
</dbReference>
<dbReference type="InterPro" id="IPR023368">
    <property type="entry name" value="UPF0066_cons_site"/>
</dbReference>
<name>A0A094IPE5_9GAMM</name>
<evidence type="ECO:0000256" key="2">
    <source>
        <dbReference type="ARBA" id="ARBA00033753"/>
    </source>
</evidence>
<dbReference type="NCBIfam" id="TIGR00104">
    <property type="entry name" value="tRNA_TsaA"/>
    <property type="match status" value="1"/>
</dbReference>
<accession>A0A094IPE5</accession>
<keyword evidence="5" id="KW-1185">Reference proteome</keyword>
<dbReference type="Pfam" id="PF01980">
    <property type="entry name" value="TrmO_N"/>
    <property type="match status" value="1"/>
</dbReference>
<reference evidence="4 5" key="1">
    <citation type="submission" date="2014-06" db="EMBL/GenBank/DDBJ databases">
        <title>Draft genome sequence of Idiomarina sp. MCCC 1A10513.</title>
        <authorList>
            <person name="Du J."/>
            <person name="Lai Q."/>
            <person name="Shao Z."/>
        </authorList>
    </citation>
    <scope>NUCLEOTIDE SEQUENCE [LARGE SCALE GENOMIC DNA]</scope>
    <source>
        <strain evidence="4 5">MCCC 1A10513</strain>
    </source>
</reference>
<dbReference type="PROSITE" id="PS01318">
    <property type="entry name" value="TSAA_1"/>
    <property type="match status" value="1"/>
</dbReference>
<comment type="similarity">
    <text evidence="2">Belongs to the tRNA methyltransferase O family.</text>
</comment>
<dbReference type="RefSeq" id="WP_034728976.1">
    <property type="nucleotide sequence ID" value="NZ_JPIN01000001.1"/>
</dbReference>
<dbReference type="PANTHER" id="PTHR12818">
    <property type="entry name" value="TRNA (ADENINE(37)-N6)-METHYLTRANSFERASE"/>
    <property type="match status" value="1"/>
</dbReference>
<dbReference type="InterPro" id="IPR036413">
    <property type="entry name" value="YaeB-like_sf"/>
</dbReference>
<dbReference type="SUPFAM" id="SSF118196">
    <property type="entry name" value="YaeB-like"/>
    <property type="match status" value="1"/>
</dbReference>
<dbReference type="AlphaFoldDB" id="A0A094IPE5"/>
<evidence type="ECO:0000256" key="1">
    <source>
        <dbReference type="ARBA" id="ARBA00022691"/>
    </source>
</evidence>
<dbReference type="eggNOG" id="COG1720">
    <property type="taxonomic scope" value="Bacteria"/>
</dbReference>
<dbReference type="Proteomes" id="UP000053718">
    <property type="component" value="Unassembled WGS sequence"/>
</dbReference>
<feature type="domain" description="TsaA-like" evidence="3">
    <location>
        <begin position="5"/>
        <end position="146"/>
    </location>
</feature>
<dbReference type="InterPro" id="IPR023370">
    <property type="entry name" value="TrmO-like_N"/>
</dbReference>
<dbReference type="PROSITE" id="PS51668">
    <property type="entry name" value="TSAA_2"/>
    <property type="match status" value="1"/>
</dbReference>
<dbReference type="EMBL" id="JPIN01000001">
    <property type="protein sequence ID" value="KFZ29555.1"/>
    <property type="molecule type" value="Genomic_DNA"/>
</dbReference>
<dbReference type="InterPro" id="IPR040372">
    <property type="entry name" value="YaeB-like"/>
</dbReference>
<gene>
    <name evidence="4" type="ORF">IDAT_00140</name>
</gene>
<evidence type="ECO:0000313" key="4">
    <source>
        <dbReference type="EMBL" id="KFZ29555.1"/>
    </source>
</evidence>
<evidence type="ECO:0000313" key="5">
    <source>
        <dbReference type="Proteomes" id="UP000053718"/>
    </source>
</evidence>
<dbReference type="InterPro" id="IPR041369">
    <property type="entry name" value="TrmO_C"/>
</dbReference>
<proteinExistence type="inferred from homology"/>
<sequence>MQHNIEAIGYVRSPYKEKFAVPRQPGLVAAARCCIELHGDFARPDTTRGLEQFSHVWVVFAFHENLTQGWQPLVRPPRLGGNDKLGVFATRSTFRPNGLGLSVVQLERIEYGNNGTQIYVIGGDWVDGTPVFDIKPYVPYADALPHAQAGYAQQAPNAQLTTQFSTTAIQQLQRYTVDYPQLQQLIEQVLAQDPRPAYQRQQPSERVYGMQLYDLNIQWQVQEQQNLVINITKVF</sequence>
<dbReference type="PANTHER" id="PTHR12818:SF0">
    <property type="entry name" value="TRNA (ADENINE(37)-N6)-METHYLTRANSFERASE"/>
    <property type="match status" value="1"/>
</dbReference>
<dbReference type="Pfam" id="PF18389">
    <property type="entry name" value="TrmO_C"/>
    <property type="match status" value="1"/>
</dbReference>
<organism evidence="4 5">
    <name type="scientific">Pseudidiomarina atlantica</name>
    <dbReference type="NCBI Taxonomy" id="1517416"/>
    <lineage>
        <taxon>Bacteria</taxon>
        <taxon>Pseudomonadati</taxon>
        <taxon>Pseudomonadota</taxon>
        <taxon>Gammaproteobacteria</taxon>
        <taxon>Alteromonadales</taxon>
        <taxon>Idiomarinaceae</taxon>
        <taxon>Pseudidiomarina</taxon>
    </lineage>
</organism>